<dbReference type="PROSITE" id="PS00216">
    <property type="entry name" value="SUGAR_TRANSPORT_1"/>
    <property type="match status" value="1"/>
</dbReference>
<dbReference type="RefSeq" id="WP_036134522.1">
    <property type="nucleotide sequence ID" value="NZ_AVPU01000003.1"/>
</dbReference>
<evidence type="ECO:0000256" key="3">
    <source>
        <dbReference type="ARBA" id="ARBA00022989"/>
    </source>
</evidence>
<evidence type="ECO:0000256" key="5">
    <source>
        <dbReference type="SAM" id="Phobius"/>
    </source>
</evidence>
<keyword evidence="4 5" id="KW-0472">Membrane</keyword>
<feature type="transmembrane region" description="Helical" evidence="5">
    <location>
        <begin position="28"/>
        <end position="54"/>
    </location>
</feature>
<evidence type="ECO:0000313" key="8">
    <source>
        <dbReference type="Proteomes" id="UP000029998"/>
    </source>
</evidence>
<dbReference type="InterPro" id="IPR036259">
    <property type="entry name" value="MFS_trans_sf"/>
</dbReference>
<protein>
    <submittedName>
        <fullName evidence="7">MFS transporter</fullName>
    </submittedName>
</protein>
<dbReference type="Pfam" id="PF07690">
    <property type="entry name" value="MFS_1"/>
    <property type="match status" value="1"/>
</dbReference>
<proteinExistence type="predicted"/>
<dbReference type="Gene3D" id="1.20.1250.20">
    <property type="entry name" value="MFS general substrate transporter like domains"/>
    <property type="match status" value="2"/>
</dbReference>
<dbReference type="OrthoDB" id="9803985at2"/>
<dbReference type="InterPro" id="IPR020846">
    <property type="entry name" value="MFS_dom"/>
</dbReference>
<feature type="domain" description="Major facilitator superfamily (MFS) profile" evidence="6">
    <location>
        <begin position="4"/>
        <end position="384"/>
    </location>
</feature>
<evidence type="ECO:0000313" key="7">
    <source>
        <dbReference type="EMBL" id="KGM55828.1"/>
    </source>
</evidence>
<evidence type="ECO:0000256" key="4">
    <source>
        <dbReference type="ARBA" id="ARBA00023136"/>
    </source>
</evidence>
<dbReference type="AlphaFoldDB" id="A0A0A0F0N6"/>
<reference evidence="7 8" key="1">
    <citation type="submission" date="2013-08" db="EMBL/GenBank/DDBJ databases">
        <title>Genome sequencing of Lysobacter.</title>
        <authorList>
            <person name="Zhang S."/>
            <person name="Wang G."/>
        </authorList>
    </citation>
    <scope>NUCLEOTIDE SEQUENCE [LARGE SCALE GENOMIC DNA]</scope>
    <source>
        <strain evidence="7 8">GH1-9</strain>
    </source>
</reference>
<dbReference type="GO" id="GO:0022857">
    <property type="term" value="F:transmembrane transporter activity"/>
    <property type="evidence" value="ECO:0007669"/>
    <property type="project" value="InterPro"/>
</dbReference>
<dbReference type="eggNOG" id="COG2814">
    <property type="taxonomic scope" value="Bacteria"/>
</dbReference>
<dbReference type="PROSITE" id="PS50850">
    <property type="entry name" value="MFS"/>
    <property type="match status" value="1"/>
</dbReference>
<dbReference type="SUPFAM" id="SSF103473">
    <property type="entry name" value="MFS general substrate transporter"/>
    <property type="match status" value="1"/>
</dbReference>
<keyword evidence="8" id="KW-1185">Reference proteome</keyword>
<dbReference type="STRING" id="1385517.N800_12040"/>
<evidence type="ECO:0000256" key="2">
    <source>
        <dbReference type="ARBA" id="ARBA00022692"/>
    </source>
</evidence>
<feature type="transmembrane region" description="Helical" evidence="5">
    <location>
        <begin position="240"/>
        <end position="260"/>
    </location>
</feature>
<keyword evidence="2 5" id="KW-0812">Transmembrane</keyword>
<evidence type="ECO:0000259" key="6">
    <source>
        <dbReference type="PROSITE" id="PS50850"/>
    </source>
</evidence>
<comment type="caution">
    <text evidence="7">The sequence shown here is derived from an EMBL/GenBank/DDBJ whole genome shotgun (WGS) entry which is preliminary data.</text>
</comment>
<feature type="transmembrane region" description="Helical" evidence="5">
    <location>
        <begin position="140"/>
        <end position="157"/>
    </location>
</feature>
<dbReference type="PANTHER" id="PTHR23518">
    <property type="entry name" value="C-METHYLTRANSFERASE"/>
    <property type="match status" value="1"/>
</dbReference>
<gene>
    <name evidence="7" type="ORF">N800_12040</name>
</gene>
<dbReference type="CDD" id="cd17370">
    <property type="entry name" value="MFS_MJ1317_like"/>
    <property type="match status" value="1"/>
</dbReference>
<dbReference type="InterPro" id="IPR011701">
    <property type="entry name" value="MFS"/>
</dbReference>
<dbReference type="InterPro" id="IPR005829">
    <property type="entry name" value="Sugar_transporter_CS"/>
</dbReference>
<feature type="transmembrane region" description="Helical" evidence="5">
    <location>
        <begin position="163"/>
        <end position="181"/>
    </location>
</feature>
<feature type="transmembrane region" description="Helical" evidence="5">
    <location>
        <begin position="272"/>
        <end position="289"/>
    </location>
</feature>
<feature type="transmembrane region" description="Helical" evidence="5">
    <location>
        <begin position="295"/>
        <end position="319"/>
    </location>
</feature>
<organism evidence="7 8">
    <name type="scientific">Lysobacter daejeonensis GH1-9</name>
    <dbReference type="NCBI Taxonomy" id="1385517"/>
    <lineage>
        <taxon>Bacteria</taxon>
        <taxon>Pseudomonadati</taxon>
        <taxon>Pseudomonadota</taxon>
        <taxon>Gammaproteobacteria</taxon>
        <taxon>Lysobacterales</taxon>
        <taxon>Lysobacteraceae</taxon>
        <taxon>Aerolutibacter</taxon>
    </lineage>
</organism>
<keyword evidence="3 5" id="KW-1133">Transmembrane helix</keyword>
<dbReference type="PANTHER" id="PTHR23518:SF2">
    <property type="entry name" value="MAJOR FACILITATOR SUPERFAMILY TRANSPORTER"/>
    <property type="match status" value="1"/>
</dbReference>
<feature type="transmembrane region" description="Helical" evidence="5">
    <location>
        <begin position="331"/>
        <end position="353"/>
    </location>
</feature>
<name>A0A0A0F0N6_9GAMM</name>
<dbReference type="EMBL" id="AVPU01000003">
    <property type="protein sequence ID" value="KGM55828.1"/>
    <property type="molecule type" value="Genomic_DNA"/>
</dbReference>
<feature type="transmembrane region" description="Helical" evidence="5">
    <location>
        <begin position="359"/>
        <end position="380"/>
    </location>
</feature>
<comment type="subcellular location">
    <subcellularLocation>
        <location evidence="1">Membrane</location>
        <topology evidence="1">Multi-pass membrane protein</topology>
    </subcellularLocation>
</comment>
<dbReference type="GO" id="GO:0016020">
    <property type="term" value="C:membrane"/>
    <property type="evidence" value="ECO:0007669"/>
    <property type="project" value="UniProtKB-SubCell"/>
</dbReference>
<accession>A0A0A0F0N6</accession>
<feature type="transmembrane region" description="Helical" evidence="5">
    <location>
        <begin position="208"/>
        <end position="228"/>
    </location>
</feature>
<evidence type="ECO:0000256" key="1">
    <source>
        <dbReference type="ARBA" id="ARBA00004141"/>
    </source>
</evidence>
<sequence>MPRAIVALGFVSLFTDMGSEVVHSLLPVLLAGSLGASALVIGLIEGAAEALVLVTKVFSGYLSDAVGRRKPLVLLGYGLAAAVKPLFPLADSVATVTAARLLDRFGKGIRGAPRDALVSDLTPREIRGAAFGLRQSMDTVGAFAGPLLAVGLMHAFANDIQTVLWFAVVPGAVAVLLLLKVPEPADAVRKPARLPLNREGLSHLGRPFWWLVVLGLAVALARFSEAFLVLRATDRGLPVAWVPMVLVVMSAVYALTAYPAGYLSDRMARSTLLALGMGVLVLADVALAASDGLGLLFGGIALWGLHMGLTQGILASLVADVAPEAYRGTAFGVFNLVSGAGLLVASAAAGWLWDRQGPPAAFWMGAVVSGVAALATPWLARAMKPSSA</sequence>
<dbReference type="Proteomes" id="UP000029998">
    <property type="component" value="Unassembled WGS sequence"/>
</dbReference>